<dbReference type="EMBL" id="JAWRVE010000008">
    <property type="protein sequence ID" value="KAL1880101.1"/>
    <property type="molecule type" value="Genomic_DNA"/>
</dbReference>
<organism evidence="4 5">
    <name type="scientific">Diaporthe australafricana</name>
    <dbReference type="NCBI Taxonomy" id="127596"/>
    <lineage>
        <taxon>Eukaryota</taxon>
        <taxon>Fungi</taxon>
        <taxon>Dikarya</taxon>
        <taxon>Ascomycota</taxon>
        <taxon>Pezizomycotina</taxon>
        <taxon>Sordariomycetes</taxon>
        <taxon>Sordariomycetidae</taxon>
        <taxon>Diaporthales</taxon>
        <taxon>Diaporthaceae</taxon>
        <taxon>Diaporthe</taxon>
    </lineage>
</organism>
<name>A0ABR3XVR8_9PEZI</name>
<dbReference type="SUPFAM" id="SSF48403">
    <property type="entry name" value="Ankyrin repeat"/>
    <property type="match status" value="3"/>
</dbReference>
<feature type="repeat" description="ANK" evidence="3">
    <location>
        <begin position="59"/>
        <end position="91"/>
    </location>
</feature>
<dbReference type="Gene3D" id="1.25.40.20">
    <property type="entry name" value="Ankyrin repeat-containing domain"/>
    <property type="match status" value="4"/>
</dbReference>
<sequence length="809" mass="85887">MAIDVSAVSYESGRRALQLAADGDSSVDEIASLLAQEAEDHWESFSLDPTQDSRVVSCDHCRALEVAASAGHMDAVERLLAAGADPNAEVHDTGIMAIEAAAAQGHLDVVQRLLEAGAFPDYSGARNGATPLIAAARAGHIETCKALLQSGADVSVLTQDQICSTSFSAMEAAVESSSIALLELFLGAVEDVAKGFSPDDLELAIAEGRQQDSRELLGIKEFLKRGRLSINRALGAAAAAGNMLVVQRLLGAGADVAEFEYLGGNAVAAAASGGHLEVMTELLRTLSDRNISPEYAVKGALQSAVDAGSAALIEPLLQKGAVAEEVDIRRAAVEAHLDTLTLILQSGALVETIYSTNDHDYLLRGFTALHLASYYGHLAIVDLLLAKGADVDEFVTSDIIGLLDRSDVKGHRWATALQLAVAGGHVAVVKRLIDAGAEVKGSALEAAVPTGDMAMLELLQEAGAVARDGRREDMGLSILSTAAEVGNSDLVARLLSTMSLEDAREGGPWALQAAAENHHTDIVRQLLQVHPDINTKRDETEALTLLQTAAANGDVEILEMLLSEGAEVDLKDPKGDVDSIPSEARLPTALQSASERGDLAAVELLLAAGADVNVVGATAPPLLLAIRGGHVHVFEHLLDAGADIHATFYRFQTMLEAAEDSGDADIQDRVHVALDSRPPPHIDQPLDRGTGPLCETCRLAPLRELFWDTHSESRIVLHPSLIALRASAAAGCPLCCFLWKRLAITSISIPQPSPVELVQDKLKNAMYCWVKEPFPRDGENTECLLEEFPCFPAFYGEVSFKAELLRLRQ</sequence>
<dbReference type="PANTHER" id="PTHR24123">
    <property type="entry name" value="ANKYRIN REPEAT-CONTAINING"/>
    <property type="match status" value="1"/>
</dbReference>
<proteinExistence type="predicted"/>
<dbReference type="PROSITE" id="PS50297">
    <property type="entry name" value="ANK_REP_REGION"/>
    <property type="match status" value="8"/>
</dbReference>
<evidence type="ECO:0000313" key="4">
    <source>
        <dbReference type="EMBL" id="KAL1880101.1"/>
    </source>
</evidence>
<keyword evidence="1" id="KW-0677">Repeat</keyword>
<evidence type="ECO:0000256" key="2">
    <source>
        <dbReference type="ARBA" id="ARBA00023043"/>
    </source>
</evidence>
<dbReference type="SMART" id="SM00248">
    <property type="entry name" value="ANK"/>
    <property type="match status" value="13"/>
</dbReference>
<dbReference type="PANTHER" id="PTHR24123:SF33">
    <property type="entry name" value="PROTEIN HOS4"/>
    <property type="match status" value="1"/>
</dbReference>
<feature type="repeat" description="ANK" evidence="3">
    <location>
        <begin position="93"/>
        <end position="125"/>
    </location>
</feature>
<dbReference type="Pfam" id="PF13637">
    <property type="entry name" value="Ank_4"/>
    <property type="match status" value="1"/>
</dbReference>
<protein>
    <submittedName>
        <fullName evidence="4">Uncharacterized protein</fullName>
    </submittedName>
</protein>
<dbReference type="InterPro" id="IPR051165">
    <property type="entry name" value="Multifunctional_ANK_Repeat"/>
</dbReference>
<reference evidence="4 5" key="1">
    <citation type="journal article" date="2024" name="IMA Fungus">
        <title>IMA Genome - F19 : A genome assembly and annotation guide to empower mycologists, including annotated draft genome sequences of Ceratocystis pirilliformis, Diaporthe australafricana, Fusarium ophioides, Paecilomyces lecythidis, and Sporothrix stenoceras.</title>
        <authorList>
            <person name="Aylward J."/>
            <person name="Wilson A.M."/>
            <person name="Visagie C.M."/>
            <person name="Spraker J."/>
            <person name="Barnes I."/>
            <person name="Buitendag C."/>
            <person name="Ceriani C."/>
            <person name="Del Mar Angel L."/>
            <person name="du Plessis D."/>
            <person name="Fuchs T."/>
            <person name="Gasser K."/>
            <person name="Kramer D."/>
            <person name="Li W."/>
            <person name="Munsamy K."/>
            <person name="Piso A."/>
            <person name="Price J.L."/>
            <person name="Sonnekus B."/>
            <person name="Thomas C."/>
            <person name="van der Nest A."/>
            <person name="van Dijk A."/>
            <person name="van Heerden A."/>
            <person name="van Vuuren N."/>
            <person name="Yilmaz N."/>
            <person name="Duong T.A."/>
            <person name="van der Merwe N.A."/>
            <person name="Wingfield M.J."/>
            <person name="Wingfield B.D."/>
        </authorList>
    </citation>
    <scope>NUCLEOTIDE SEQUENCE [LARGE SCALE GENOMIC DNA]</scope>
    <source>
        <strain evidence="4 5">CMW 18300</strain>
    </source>
</reference>
<feature type="repeat" description="ANK" evidence="3">
    <location>
        <begin position="412"/>
        <end position="439"/>
    </location>
</feature>
<evidence type="ECO:0000256" key="1">
    <source>
        <dbReference type="ARBA" id="ARBA00022737"/>
    </source>
</evidence>
<gene>
    <name evidence="4" type="ORF">Daus18300_001464</name>
</gene>
<keyword evidence="5" id="KW-1185">Reference proteome</keyword>
<keyword evidence="2 3" id="KW-0040">ANK repeat</keyword>
<dbReference type="Pfam" id="PF12796">
    <property type="entry name" value="Ank_2"/>
    <property type="match status" value="2"/>
</dbReference>
<feature type="repeat" description="ANK" evidence="3">
    <location>
        <begin position="617"/>
        <end position="649"/>
    </location>
</feature>
<accession>A0ABR3XVR8</accession>
<evidence type="ECO:0000256" key="3">
    <source>
        <dbReference type="PROSITE-ProRule" id="PRU00023"/>
    </source>
</evidence>
<dbReference type="InterPro" id="IPR002110">
    <property type="entry name" value="Ankyrin_rpt"/>
</dbReference>
<evidence type="ECO:0000313" key="5">
    <source>
        <dbReference type="Proteomes" id="UP001583177"/>
    </source>
</evidence>
<comment type="caution">
    <text evidence="4">The sequence shown here is derived from an EMBL/GenBank/DDBJ whole genome shotgun (WGS) entry which is preliminary data.</text>
</comment>
<feature type="repeat" description="ANK" evidence="3">
    <location>
        <begin position="585"/>
        <end position="617"/>
    </location>
</feature>
<dbReference type="Pfam" id="PF00023">
    <property type="entry name" value="Ank"/>
    <property type="match status" value="2"/>
</dbReference>
<feature type="repeat" description="ANK" evidence="3">
    <location>
        <begin position="364"/>
        <end position="392"/>
    </location>
</feature>
<dbReference type="PROSITE" id="PS50088">
    <property type="entry name" value="ANK_REPEAT"/>
    <property type="match status" value="8"/>
</dbReference>
<dbReference type="Proteomes" id="UP001583177">
    <property type="component" value="Unassembled WGS sequence"/>
</dbReference>
<feature type="repeat" description="ANK" evidence="3">
    <location>
        <begin position="541"/>
        <end position="573"/>
    </location>
</feature>
<dbReference type="PRINTS" id="PR01415">
    <property type="entry name" value="ANKYRIN"/>
</dbReference>
<dbReference type="InterPro" id="IPR036770">
    <property type="entry name" value="Ankyrin_rpt-contain_sf"/>
</dbReference>
<feature type="repeat" description="ANK" evidence="3">
    <location>
        <begin position="127"/>
        <end position="159"/>
    </location>
</feature>